<evidence type="ECO:0000313" key="7">
    <source>
        <dbReference type="EMBL" id="EST41464.1"/>
    </source>
</evidence>
<evidence type="ECO:0000313" key="9">
    <source>
        <dbReference type="Proteomes" id="UP000018208"/>
    </source>
</evidence>
<reference evidence="7 8" key="1">
    <citation type="journal article" date="2014" name="PLoS Genet.">
        <title>The Genome of Spironucleus salmonicida Highlights a Fish Pathogen Adapted to Fluctuating Environments.</title>
        <authorList>
            <person name="Xu F."/>
            <person name="Jerlstrom-Hultqvist J."/>
            <person name="Einarsson E."/>
            <person name="Astvaldsson A."/>
            <person name="Svard S.G."/>
            <person name="Andersson J.O."/>
        </authorList>
    </citation>
    <scope>NUCLEOTIDE SEQUENCE</scope>
    <source>
        <strain evidence="8">ATCC 50377</strain>
    </source>
</reference>
<dbReference type="EMBL" id="KI546170">
    <property type="protein sequence ID" value="EST41464.1"/>
    <property type="molecule type" value="Genomic_DNA"/>
</dbReference>
<organism evidence="7">
    <name type="scientific">Spironucleus salmonicida</name>
    <dbReference type="NCBI Taxonomy" id="348837"/>
    <lineage>
        <taxon>Eukaryota</taxon>
        <taxon>Metamonada</taxon>
        <taxon>Diplomonadida</taxon>
        <taxon>Hexamitidae</taxon>
        <taxon>Hexamitinae</taxon>
        <taxon>Spironucleus</taxon>
    </lineage>
</organism>
<dbReference type="InterPro" id="IPR022905">
    <property type="entry name" value="Rpo11-like"/>
</dbReference>
<comment type="subcellular location">
    <subcellularLocation>
        <location evidence="1">Nucleus</location>
    </subcellularLocation>
</comment>
<dbReference type="Proteomes" id="UP000018208">
    <property type="component" value="Unassembled WGS sequence"/>
</dbReference>
<protein>
    <submittedName>
        <fullName evidence="7">DNA-directed RNA polymerases I and III 16 kDa polypeptide</fullName>
    </submittedName>
</protein>
<keyword evidence="3" id="KW-0804">Transcription</keyword>
<dbReference type="EMBL" id="AUWU02000006">
    <property type="protein sequence ID" value="KAH0572406.1"/>
    <property type="molecule type" value="Genomic_DNA"/>
</dbReference>
<gene>
    <name evidence="7" type="ORF">SS50377_19186</name>
    <name evidence="8" type="ORF">SS50377_26616</name>
</gene>
<dbReference type="HAMAP" id="MF_00261">
    <property type="entry name" value="RNApol_arch_Rpo11"/>
    <property type="match status" value="1"/>
</dbReference>
<dbReference type="InterPro" id="IPR033898">
    <property type="entry name" value="RNAP_AC19"/>
</dbReference>
<feature type="domain" description="DNA-directed RNA polymerase RBP11-like dimerisation" evidence="6">
    <location>
        <begin position="4"/>
        <end position="74"/>
    </location>
</feature>
<dbReference type="GO" id="GO:0005736">
    <property type="term" value="C:RNA polymerase I complex"/>
    <property type="evidence" value="ECO:0007669"/>
    <property type="project" value="TreeGrafter"/>
</dbReference>
<dbReference type="OrthoDB" id="510325at2759"/>
<evidence type="ECO:0000256" key="4">
    <source>
        <dbReference type="ARBA" id="ARBA00023242"/>
    </source>
</evidence>
<dbReference type="GO" id="GO:0003677">
    <property type="term" value="F:DNA binding"/>
    <property type="evidence" value="ECO:0007669"/>
    <property type="project" value="InterPro"/>
</dbReference>
<keyword evidence="4" id="KW-0539">Nucleus</keyword>
<evidence type="ECO:0000256" key="1">
    <source>
        <dbReference type="ARBA" id="ARBA00004123"/>
    </source>
</evidence>
<reference evidence="8" key="2">
    <citation type="submission" date="2020-12" db="EMBL/GenBank/DDBJ databases">
        <title>New Spironucleus salmonicida genome in near-complete chromosomes.</title>
        <authorList>
            <person name="Xu F."/>
            <person name="Kurt Z."/>
            <person name="Jimenez-Gonzalez A."/>
            <person name="Astvaldsson A."/>
            <person name="Andersson J.O."/>
            <person name="Svard S.G."/>
        </authorList>
    </citation>
    <scope>NUCLEOTIDE SEQUENCE</scope>
    <source>
        <strain evidence="8">ATCC 50377</strain>
    </source>
</reference>
<dbReference type="VEuPathDB" id="GiardiaDB:SS50377_26616"/>
<dbReference type="GO" id="GO:0046983">
    <property type="term" value="F:protein dimerization activity"/>
    <property type="evidence" value="ECO:0007669"/>
    <property type="project" value="InterPro"/>
</dbReference>
<dbReference type="Pfam" id="PF13656">
    <property type="entry name" value="RNA_pol_L_2"/>
    <property type="match status" value="1"/>
</dbReference>
<dbReference type="GO" id="GO:0006383">
    <property type="term" value="P:transcription by RNA polymerase III"/>
    <property type="evidence" value="ECO:0007669"/>
    <property type="project" value="TreeGrafter"/>
</dbReference>
<dbReference type="PROSITE" id="PS01154">
    <property type="entry name" value="RNA_POL_L_13KD"/>
    <property type="match status" value="1"/>
</dbReference>
<dbReference type="GO" id="GO:0006362">
    <property type="term" value="P:transcription elongation by RNA polymerase I"/>
    <property type="evidence" value="ECO:0007669"/>
    <property type="project" value="TreeGrafter"/>
</dbReference>
<dbReference type="GO" id="GO:0005666">
    <property type="term" value="C:RNA polymerase III complex"/>
    <property type="evidence" value="ECO:0007669"/>
    <property type="project" value="TreeGrafter"/>
</dbReference>
<sequence>MSAKTFVFQDEDHTLGNALTFCLQQNPDVVVAGYDVPHPAEESIQLRVQTIEGVSSVKAVLQAAQLLGQIADDYLTQLKDQM</sequence>
<comment type="similarity">
    <text evidence="5">Belongs to the archaeal Rpo11/eukaryotic RPB11/RPC19 RNA polymerase subunit family.</text>
</comment>
<dbReference type="InterPro" id="IPR008193">
    <property type="entry name" value="RNA_pol_Rpb11_13-16kDa_CS"/>
</dbReference>
<dbReference type="PANTHER" id="PTHR13946">
    <property type="entry name" value="DNA-DIRECTED RNA POLYMERASE I,II,III"/>
    <property type="match status" value="1"/>
</dbReference>
<dbReference type="CDD" id="cd07029">
    <property type="entry name" value="RNAP_I_III_AC19"/>
    <property type="match status" value="1"/>
</dbReference>
<dbReference type="GO" id="GO:0003899">
    <property type="term" value="F:DNA-directed RNA polymerase activity"/>
    <property type="evidence" value="ECO:0007669"/>
    <property type="project" value="InterPro"/>
</dbReference>
<evidence type="ECO:0000256" key="3">
    <source>
        <dbReference type="ARBA" id="ARBA00023163"/>
    </source>
</evidence>
<proteinExistence type="inferred from homology"/>
<evidence type="ECO:0000313" key="8">
    <source>
        <dbReference type="EMBL" id="KAH0572406.1"/>
    </source>
</evidence>
<evidence type="ECO:0000256" key="5">
    <source>
        <dbReference type="ARBA" id="ARBA00025751"/>
    </source>
</evidence>
<dbReference type="InterPro" id="IPR009025">
    <property type="entry name" value="RBP11-like_dimer"/>
</dbReference>
<dbReference type="SUPFAM" id="SSF55257">
    <property type="entry name" value="RBP11-like subunits of RNA polymerase"/>
    <property type="match status" value="1"/>
</dbReference>
<dbReference type="Gene3D" id="3.30.1360.10">
    <property type="entry name" value="RNA polymerase, RBP11-like subunit"/>
    <property type="match status" value="1"/>
</dbReference>
<accession>V6LLB1</accession>
<dbReference type="AlphaFoldDB" id="V6LLB1"/>
<dbReference type="PANTHER" id="PTHR13946:SF28">
    <property type="entry name" value="DNA-DIRECTED RNA POLYMERASES I AND III SUBUNIT RPAC2"/>
    <property type="match status" value="1"/>
</dbReference>
<keyword evidence="2 7" id="KW-0240">DNA-directed RNA polymerase</keyword>
<evidence type="ECO:0000259" key="6">
    <source>
        <dbReference type="Pfam" id="PF13656"/>
    </source>
</evidence>
<name>V6LLB1_9EUKA</name>
<dbReference type="InterPro" id="IPR036603">
    <property type="entry name" value="RBP11-like"/>
</dbReference>
<evidence type="ECO:0000256" key="2">
    <source>
        <dbReference type="ARBA" id="ARBA00022478"/>
    </source>
</evidence>
<keyword evidence="9" id="KW-1185">Reference proteome</keyword>